<feature type="region of interest" description="Disordered" evidence="1">
    <location>
        <begin position="1"/>
        <end position="26"/>
    </location>
</feature>
<evidence type="ECO:0000256" key="1">
    <source>
        <dbReference type="SAM" id="MobiDB-lite"/>
    </source>
</evidence>
<dbReference type="AlphaFoldDB" id="A0AAQ3L280"/>
<dbReference type="Proteomes" id="UP001327560">
    <property type="component" value="Chromosome 8"/>
</dbReference>
<name>A0AAQ3L280_9LILI</name>
<accession>A0AAQ3L280</accession>
<gene>
    <name evidence="2" type="ORF">Cni_G26047</name>
</gene>
<protein>
    <submittedName>
        <fullName evidence="2">Uncharacterized protein</fullName>
    </submittedName>
</protein>
<sequence>MQWPTHRPLGLDRREHEKGDRERNRSRFFDAKAEAMFWQKAKVVPSRHLERWREDPAGNVVCK</sequence>
<evidence type="ECO:0000313" key="3">
    <source>
        <dbReference type="Proteomes" id="UP001327560"/>
    </source>
</evidence>
<organism evidence="2 3">
    <name type="scientific">Canna indica</name>
    <name type="common">Indian-shot</name>
    <dbReference type="NCBI Taxonomy" id="4628"/>
    <lineage>
        <taxon>Eukaryota</taxon>
        <taxon>Viridiplantae</taxon>
        <taxon>Streptophyta</taxon>
        <taxon>Embryophyta</taxon>
        <taxon>Tracheophyta</taxon>
        <taxon>Spermatophyta</taxon>
        <taxon>Magnoliopsida</taxon>
        <taxon>Liliopsida</taxon>
        <taxon>Zingiberales</taxon>
        <taxon>Cannaceae</taxon>
        <taxon>Canna</taxon>
    </lineage>
</organism>
<keyword evidence="3" id="KW-1185">Reference proteome</keyword>
<reference evidence="2 3" key="1">
    <citation type="submission" date="2023-10" db="EMBL/GenBank/DDBJ databases">
        <title>Chromosome-scale genome assembly provides insights into flower coloration mechanisms of Canna indica.</title>
        <authorList>
            <person name="Li C."/>
        </authorList>
    </citation>
    <scope>NUCLEOTIDE SEQUENCE [LARGE SCALE GENOMIC DNA]</scope>
    <source>
        <tissue evidence="2">Flower</tissue>
    </source>
</reference>
<dbReference type="EMBL" id="CP136897">
    <property type="protein sequence ID" value="WOL17258.1"/>
    <property type="molecule type" value="Genomic_DNA"/>
</dbReference>
<feature type="compositionally biased region" description="Basic and acidic residues" evidence="1">
    <location>
        <begin position="9"/>
        <end position="26"/>
    </location>
</feature>
<evidence type="ECO:0000313" key="2">
    <source>
        <dbReference type="EMBL" id="WOL17258.1"/>
    </source>
</evidence>
<proteinExistence type="predicted"/>